<name>A0AAV7UEW4_PLEWA</name>
<gene>
    <name evidence="5" type="ORF">NDU88_004228</name>
</gene>
<feature type="region of interest" description="Disordered" evidence="4">
    <location>
        <begin position="164"/>
        <end position="193"/>
    </location>
</feature>
<dbReference type="PANTHER" id="PTHR31109">
    <property type="entry name" value="PROTEIN FAM207A"/>
    <property type="match status" value="1"/>
</dbReference>
<evidence type="ECO:0000313" key="6">
    <source>
        <dbReference type="Proteomes" id="UP001066276"/>
    </source>
</evidence>
<dbReference type="Pfam" id="PF15341">
    <property type="entry name" value="SLX9"/>
    <property type="match status" value="1"/>
</dbReference>
<comment type="similarity">
    <text evidence="2">Belongs to the SLX9 family.</text>
</comment>
<feature type="region of interest" description="Disordered" evidence="4">
    <location>
        <begin position="15"/>
        <end position="55"/>
    </location>
</feature>
<reference evidence="5" key="1">
    <citation type="journal article" date="2022" name="bioRxiv">
        <title>Sequencing and chromosome-scale assembly of the giantPleurodeles waltlgenome.</title>
        <authorList>
            <person name="Brown T."/>
            <person name="Elewa A."/>
            <person name="Iarovenko S."/>
            <person name="Subramanian E."/>
            <person name="Araus A.J."/>
            <person name="Petzold A."/>
            <person name="Susuki M."/>
            <person name="Suzuki K.-i.T."/>
            <person name="Hayashi T."/>
            <person name="Toyoda A."/>
            <person name="Oliveira C."/>
            <person name="Osipova E."/>
            <person name="Leigh N.D."/>
            <person name="Simon A."/>
            <person name="Yun M.H."/>
        </authorList>
    </citation>
    <scope>NUCLEOTIDE SEQUENCE</scope>
    <source>
        <strain evidence="5">20211129_DDA</strain>
        <tissue evidence="5">Liver</tissue>
    </source>
</reference>
<dbReference type="PANTHER" id="PTHR31109:SF2">
    <property type="entry name" value="RIBOSOME BIOGENESIS PROTEIN SLX9 HOMOLOG"/>
    <property type="match status" value="1"/>
</dbReference>
<organism evidence="5 6">
    <name type="scientific">Pleurodeles waltl</name>
    <name type="common">Iberian ribbed newt</name>
    <dbReference type="NCBI Taxonomy" id="8319"/>
    <lineage>
        <taxon>Eukaryota</taxon>
        <taxon>Metazoa</taxon>
        <taxon>Chordata</taxon>
        <taxon>Craniata</taxon>
        <taxon>Vertebrata</taxon>
        <taxon>Euteleostomi</taxon>
        <taxon>Amphibia</taxon>
        <taxon>Batrachia</taxon>
        <taxon>Caudata</taxon>
        <taxon>Salamandroidea</taxon>
        <taxon>Salamandridae</taxon>
        <taxon>Pleurodelinae</taxon>
        <taxon>Pleurodeles</taxon>
    </lineage>
</organism>
<dbReference type="GO" id="GO:0030686">
    <property type="term" value="C:90S preribosome"/>
    <property type="evidence" value="ECO:0007669"/>
    <property type="project" value="InterPro"/>
</dbReference>
<keyword evidence="3" id="KW-0539">Nucleus</keyword>
<evidence type="ECO:0000256" key="4">
    <source>
        <dbReference type="SAM" id="MobiDB-lite"/>
    </source>
</evidence>
<evidence type="ECO:0000256" key="2">
    <source>
        <dbReference type="ARBA" id="ARBA00011022"/>
    </source>
</evidence>
<keyword evidence="6" id="KW-1185">Reference proteome</keyword>
<sequence length="239" mass="26845">MGKIKHVRQKLHAAAVRLAGEQPAGEDPLGSREEQELSTAARLRGSAGWTAPPGGKDWTFLSSDIFGSTRIDPKALVQTLEPVPKADPRPPIVPKKGAEEKPLLSKKEKVKLRRDRWLQKIDTLKLAQQKQKEQAKRKATPVVGDMRALVDALPELSDLITVRKPRMPRKQPKTSVKKKVVEPTDYSQMKPAQKRRLVEEEVARFHEVISNPSYKADPLALIGEHLSKKMKQEEEENPS</sequence>
<protein>
    <recommendedName>
        <fullName evidence="7">Protein FAM207A</fullName>
    </recommendedName>
</protein>
<dbReference type="GO" id="GO:0030688">
    <property type="term" value="C:preribosome, small subunit precursor"/>
    <property type="evidence" value="ECO:0007669"/>
    <property type="project" value="InterPro"/>
</dbReference>
<evidence type="ECO:0008006" key="7">
    <source>
        <dbReference type="Google" id="ProtNLM"/>
    </source>
</evidence>
<dbReference type="EMBL" id="JANPWB010000005">
    <property type="protein sequence ID" value="KAJ1187452.1"/>
    <property type="molecule type" value="Genomic_DNA"/>
</dbReference>
<proteinExistence type="inferred from homology"/>
<dbReference type="GO" id="GO:0000462">
    <property type="term" value="P:maturation of SSU-rRNA from tricistronic rRNA transcript (SSU-rRNA, 5.8S rRNA, LSU-rRNA)"/>
    <property type="evidence" value="ECO:0007669"/>
    <property type="project" value="InterPro"/>
</dbReference>
<comment type="subcellular location">
    <subcellularLocation>
        <location evidence="1">Nucleus</location>
        <location evidence="1">Nucleolus</location>
    </subcellularLocation>
</comment>
<evidence type="ECO:0000256" key="3">
    <source>
        <dbReference type="ARBA" id="ARBA00023242"/>
    </source>
</evidence>
<dbReference type="AlphaFoldDB" id="A0AAV7UEW4"/>
<comment type="caution">
    <text evidence="5">The sequence shown here is derived from an EMBL/GenBank/DDBJ whole genome shotgun (WGS) entry which is preliminary data.</text>
</comment>
<dbReference type="InterPro" id="IPR028160">
    <property type="entry name" value="Slx9-like"/>
</dbReference>
<dbReference type="Proteomes" id="UP001066276">
    <property type="component" value="Chromosome 3_1"/>
</dbReference>
<evidence type="ECO:0000313" key="5">
    <source>
        <dbReference type="EMBL" id="KAJ1187452.1"/>
    </source>
</evidence>
<accession>A0AAV7UEW4</accession>
<evidence type="ECO:0000256" key="1">
    <source>
        <dbReference type="ARBA" id="ARBA00004604"/>
    </source>
</evidence>
<feature type="region of interest" description="Disordered" evidence="4">
    <location>
        <begin position="81"/>
        <end position="106"/>
    </location>
</feature>
<feature type="compositionally biased region" description="Basic residues" evidence="4">
    <location>
        <begin position="164"/>
        <end position="178"/>
    </location>
</feature>
<dbReference type="GO" id="GO:0005730">
    <property type="term" value="C:nucleolus"/>
    <property type="evidence" value="ECO:0007669"/>
    <property type="project" value="UniProtKB-SubCell"/>
</dbReference>
<feature type="compositionally biased region" description="Basic and acidic residues" evidence="4">
    <location>
        <begin position="96"/>
        <end position="106"/>
    </location>
</feature>